<organism evidence="2 3">
    <name type="scientific">Polymorphospora rubra</name>
    <dbReference type="NCBI Taxonomy" id="338584"/>
    <lineage>
        <taxon>Bacteria</taxon>
        <taxon>Bacillati</taxon>
        <taxon>Actinomycetota</taxon>
        <taxon>Actinomycetes</taxon>
        <taxon>Micromonosporales</taxon>
        <taxon>Micromonosporaceae</taxon>
        <taxon>Polymorphospora</taxon>
    </lineage>
</organism>
<gene>
    <name evidence="2" type="ORF">Prubr_48420</name>
</gene>
<dbReference type="AlphaFoldDB" id="A0A810N2E6"/>
<reference evidence="2" key="1">
    <citation type="submission" date="2020-08" db="EMBL/GenBank/DDBJ databases">
        <title>Whole genome shotgun sequence of Polymorphospora rubra NBRC 101157.</title>
        <authorList>
            <person name="Komaki H."/>
            <person name="Tamura T."/>
        </authorList>
    </citation>
    <scope>NUCLEOTIDE SEQUENCE</scope>
    <source>
        <strain evidence="2">NBRC 101157</strain>
    </source>
</reference>
<feature type="region of interest" description="Disordered" evidence="1">
    <location>
        <begin position="57"/>
        <end position="110"/>
    </location>
</feature>
<accession>A0A810N2E6</accession>
<dbReference type="KEGG" id="pry:Prubr_48420"/>
<dbReference type="Proteomes" id="UP000680866">
    <property type="component" value="Chromosome"/>
</dbReference>
<sequence>MSLPDLLLEDAERRLLAAGERDDPHPDPLSEGDETREDPSGLSRSITVVIGQPFAATQAPARSQLPACGSATTAPRPAATSAASISSPSSRNPASTASRDSDGRRNISTQ</sequence>
<proteinExistence type="predicted"/>
<feature type="compositionally biased region" description="Low complexity" evidence="1">
    <location>
        <begin position="70"/>
        <end position="98"/>
    </location>
</feature>
<evidence type="ECO:0000313" key="2">
    <source>
        <dbReference type="EMBL" id="BCJ67821.1"/>
    </source>
</evidence>
<evidence type="ECO:0000313" key="3">
    <source>
        <dbReference type="Proteomes" id="UP000680866"/>
    </source>
</evidence>
<name>A0A810N2E6_9ACTN</name>
<keyword evidence="3" id="KW-1185">Reference proteome</keyword>
<feature type="compositionally biased region" description="Basic and acidic residues" evidence="1">
    <location>
        <begin position="10"/>
        <end position="28"/>
    </location>
</feature>
<dbReference type="EMBL" id="AP023359">
    <property type="protein sequence ID" value="BCJ67821.1"/>
    <property type="molecule type" value="Genomic_DNA"/>
</dbReference>
<feature type="compositionally biased region" description="Basic and acidic residues" evidence="1">
    <location>
        <begin position="99"/>
        <end position="110"/>
    </location>
</feature>
<feature type="region of interest" description="Disordered" evidence="1">
    <location>
        <begin position="1"/>
        <end position="45"/>
    </location>
</feature>
<evidence type="ECO:0000256" key="1">
    <source>
        <dbReference type="SAM" id="MobiDB-lite"/>
    </source>
</evidence>
<protein>
    <submittedName>
        <fullName evidence="2">Uncharacterized protein</fullName>
    </submittedName>
</protein>